<evidence type="ECO:0000313" key="2">
    <source>
        <dbReference type="Proteomes" id="UP000317893"/>
    </source>
</evidence>
<organism evidence="1 2">
    <name type="scientific">Lapillicoccus jejuensis</name>
    <dbReference type="NCBI Taxonomy" id="402171"/>
    <lineage>
        <taxon>Bacteria</taxon>
        <taxon>Bacillati</taxon>
        <taxon>Actinomycetota</taxon>
        <taxon>Actinomycetes</taxon>
        <taxon>Micrococcales</taxon>
        <taxon>Intrasporangiaceae</taxon>
        <taxon>Lapillicoccus</taxon>
    </lineage>
</organism>
<dbReference type="AlphaFoldDB" id="A0A542E0N1"/>
<evidence type="ECO:0000313" key="1">
    <source>
        <dbReference type="EMBL" id="TQJ08903.1"/>
    </source>
</evidence>
<dbReference type="RefSeq" id="WP_141848358.1">
    <property type="nucleotide sequence ID" value="NZ_BAAAPR010000005.1"/>
</dbReference>
<reference evidence="1 2" key="1">
    <citation type="submission" date="2019-06" db="EMBL/GenBank/DDBJ databases">
        <title>Sequencing the genomes of 1000 actinobacteria strains.</title>
        <authorList>
            <person name="Klenk H.-P."/>
        </authorList>
    </citation>
    <scope>NUCLEOTIDE SEQUENCE [LARGE SCALE GENOMIC DNA]</scope>
    <source>
        <strain evidence="1 2">DSM 18607</strain>
    </source>
</reference>
<dbReference type="EMBL" id="VFMN01000001">
    <property type="protein sequence ID" value="TQJ08903.1"/>
    <property type="molecule type" value="Genomic_DNA"/>
</dbReference>
<comment type="caution">
    <text evidence="1">The sequence shown here is derived from an EMBL/GenBank/DDBJ whole genome shotgun (WGS) entry which is preliminary data.</text>
</comment>
<dbReference type="Proteomes" id="UP000317893">
    <property type="component" value="Unassembled WGS sequence"/>
</dbReference>
<name>A0A542E0N1_9MICO</name>
<sequence length="167" mass="17600">MTDQHTAVVRQVTTWRTTVAAEHDTQPLLGDDVVLAATHFLPDHAGVAVVLECTDGSLEVLGASGPHAEIVAGEHRSRTSGRVFHFSGSLLLEEEVTVATLLTTTSVDVVEGLGGTPVDPSAVLVTRRFVRPTFTGGRLRLLVRPAAGGRVACFEQPDPTPCCAAHS</sequence>
<keyword evidence="2" id="KW-1185">Reference proteome</keyword>
<protein>
    <submittedName>
        <fullName evidence="1">Uncharacterized protein</fullName>
    </submittedName>
</protein>
<gene>
    <name evidence="1" type="ORF">FB458_2003</name>
</gene>
<dbReference type="OrthoDB" id="5189174at2"/>
<accession>A0A542E0N1</accession>
<proteinExistence type="predicted"/>